<keyword evidence="3" id="KW-1185">Reference proteome</keyword>
<comment type="caution">
    <text evidence="2">The sequence shown here is derived from an EMBL/GenBank/DDBJ whole genome shotgun (WGS) entry which is preliminary data.</text>
</comment>
<dbReference type="RefSeq" id="WP_136380846.1">
    <property type="nucleotide sequence ID" value="NZ_SLUB01000039.1"/>
</dbReference>
<feature type="transmembrane region" description="Helical" evidence="1">
    <location>
        <begin position="176"/>
        <end position="196"/>
    </location>
</feature>
<feature type="transmembrane region" description="Helical" evidence="1">
    <location>
        <begin position="103"/>
        <end position="131"/>
    </location>
</feature>
<gene>
    <name evidence="2" type="ORF">E1I69_17445</name>
</gene>
<name>A0A4S3PMW0_9BACI</name>
<dbReference type="Pfam" id="PF04854">
    <property type="entry name" value="DUF624"/>
    <property type="match status" value="1"/>
</dbReference>
<dbReference type="OrthoDB" id="2182676at2"/>
<reference evidence="2 3" key="1">
    <citation type="journal article" date="2019" name="Indoor Air">
        <title>Impacts of indoor surface finishes on bacterial viability.</title>
        <authorList>
            <person name="Hu J."/>
            <person name="Maamar S.B."/>
            <person name="Glawe A.J."/>
            <person name="Gottel N."/>
            <person name="Gilbert J.A."/>
            <person name="Hartmann E.M."/>
        </authorList>
    </citation>
    <scope>NUCLEOTIDE SEQUENCE [LARGE SCALE GENOMIC DNA]</scope>
    <source>
        <strain evidence="2 3">AF060A6</strain>
    </source>
</reference>
<keyword evidence="1" id="KW-0812">Transmembrane</keyword>
<evidence type="ECO:0000256" key="1">
    <source>
        <dbReference type="SAM" id="Phobius"/>
    </source>
</evidence>
<protein>
    <submittedName>
        <fullName evidence="2">DUF624 domain-containing protein</fullName>
    </submittedName>
</protein>
<dbReference type="InterPro" id="IPR006938">
    <property type="entry name" value="DUF624"/>
</dbReference>
<feature type="transmembrane region" description="Helical" evidence="1">
    <location>
        <begin position="143"/>
        <end position="170"/>
    </location>
</feature>
<organism evidence="2 3">
    <name type="scientific">Bacillus timonensis</name>
    <dbReference type="NCBI Taxonomy" id="1033734"/>
    <lineage>
        <taxon>Bacteria</taxon>
        <taxon>Bacillati</taxon>
        <taxon>Bacillota</taxon>
        <taxon>Bacilli</taxon>
        <taxon>Bacillales</taxon>
        <taxon>Bacillaceae</taxon>
        <taxon>Bacillus</taxon>
    </lineage>
</organism>
<evidence type="ECO:0000313" key="3">
    <source>
        <dbReference type="Proteomes" id="UP000306477"/>
    </source>
</evidence>
<keyword evidence="1" id="KW-0472">Membrane</keyword>
<dbReference type="AlphaFoldDB" id="A0A4S3PMW0"/>
<accession>A0A4S3PMW0</accession>
<proteinExistence type="predicted"/>
<keyword evidence="1" id="KW-1133">Transmembrane helix</keyword>
<feature type="transmembrane region" description="Helical" evidence="1">
    <location>
        <begin position="20"/>
        <end position="44"/>
    </location>
</feature>
<evidence type="ECO:0000313" key="2">
    <source>
        <dbReference type="EMBL" id="THE10839.1"/>
    </source>
</evidence>
<dbReference type="EMBL" id="SLUB01000039">
    <property type="protein sequence ID" value="THE10839.1"/>
    <property type="molecule type" value="Genomic_DNA"/>
</dbReference>
<sequence>MIENMITKVNIIGDWVYRLAYVNILWLFFSLLGLVILGIFPATASMYTVIRKWMNNEEVSVFRVFSETYRKEFMQSNIIGWILLLMGLILWLDFMFLGNMQGIFYNILTFILLPITFIYLSVLFFIFPVFVHFQLNKSEYFKYAFIISLSYPHYTLLMIIGSIILLVLFITFPLLFPLLSGSTIGLLNMLVSKWIFKKRALLKVHVDSGE</sequence>
<feature type="transmembrane region" description="Helical" evidence="1">
    <location>
        <begin position="78"/>
        <end position="97"/>
    </location>
</feature>
<dbReference type="Proteomes" id="UP000306477">
    <property type="component" value="Unassembled WGS sequence"/>
</dbReference>